<feature type="domain" description="Transposase IS4-like" evidence="1">
    <location>
        <begin position="109"/>
        <end position="156"/>
    </location>
</feature>
<dbReference type="AlphaFoldDB" id="A0A6J6AC55"/>
<evidence type="ECO:0000313" key="2">
    <source>
        <dbReference type="EMBL" id="CAB4365793.1"/>
    </source>
</evidence>
<dbReference type="InterPro" id="IPR002559">
    <property type="entry name" value="Transposase_11"/>
</dbReference>
<organism evidence="2">
    <name type="scientific">freshwater metagenome</name>
    <dbReference type="NCBI Taxonomy" id="449393"/>
    <lineage>
        <taxon>unclassified sequences</taxon>
        <taxon>metagenomes</taxon>
        <taxon>ecological metagenomes</taxon>
    </lineage>
</organism>
<dbReference type="GO" id="GO:0003677">
    <property type="term" value="F:DNA binding"/>
    <property type="evidence" value="ECO:0007669"/>
    <property type="project" value="InterPro"/>
</dbReference>
<evidence type="ECO:0000313" key="5">
    <source>
        <dbReference type="EMBL" id="CAB4952740.1"/>
    </source>
</evidence>
<evidence type="ECO:0000313" key="4">
    <source>
        <dbReference type="EMBL" id="CAB4846268.1"/>
    </source>
</evidence>
<dbReference type="GO" id="GO:0006313">
    <property type="term" value="P:DNA transposition"/>
    <property type="evidence" value="ECO:0007669"/>
    <property type="project" value="InterPro"/>
</dbReference>
<evidence type="ECO:0000259" key="1">
    <source>
        <dbReference type="Pfam" id="PF01609"/>
    </source>
</evidence>
<evidence type="ECO:0000313" key="3">
    <source>
        <dbReference type="EMBL" id="CAB4743196.1"/>
    </source>
</evidence>
<dbReference type="GO" id="GO:0004803">
    <property type="term" value="F:transposase activity"/>
    <property type="evidence" value="ECO:0007669"/>
    <property type="project" value="InterPro"/>
</dbReference>
<dbReference type="EMBL" id="CAFBIY010000005">
    <property type="protein sequence ID" value="CAB4846268.1"/>
    <property type="molecule type" value="Genomic_DNA"/>
</dbReference>
<dbReference type="EMBL" id="CAESGF010000048">
    <property type="protein sequence ID" value="CAB4365793.1"/>
    <property type="molecule type" value="Genomic_DNA"/>
</dbReference>
<gene>
    <name evidence="3" type="ORF">UFOPK2656_03049</name>
    <name evidence="4" type="ORF">UFOPK3267_00176</name>
    <name evidence="5" type="ORF">UFOPK3651_02966</name>
    <name evidence="6" type="ORF">UFOPK3931_00416</name>
    <name evidence="2" type="ORF">UFOPK4189_03534</name>
</gene>
<dbReference type="Pfam" id="PF01609">
    <property type="entry name" value="DDE_Tnp_1"/>
    <property type="match status" value="1"/>
</dbReference>
<name>A0A6J6AC55_9ZZZZ</name>
<sequence>MISARCRQLPTRAGRTRALNELRAGGPEPPLNQPTRTESVSIRLTGSEVTFHPNVTGPERAYTHYSIPLASACHPTWWGATCEIRMNPTSDHDTNIGEHLRSLPADDDRYANNYNRRQRAESVNSWIKAQLPGRRARTYGQANQHVDLMFLAIARNTLSELHYRDRIANAPPGTAAAAA</sequence>
<dbReference type="EMBL" id="CAFBMT010000025">
    <property type="protein sequence ID" value="CAB4952740.1"/>
    <property type="molecule type" value="Genomic_DNA"/>
</dbReference>
<dbReference type="EMBL" id="CAEZYF010000028">
    <property type="protein sequence ID" value="CAB4743196.1"/>
    <property type="molecule type" value="Genomic_DNA"/>
</dbReference>
<dbReference type="EMBL" id="CAFBOL010000006">
    <property type="protein sequence ID" value="CAB4974694.1"/>
    <property type="molecule type" value="Genomic_DNA"/>
</dbReference>
<protein>
    <submittedName>
        <fullName evidence="2">Unannotated protein</fullName>
    </submittedName>
</protein>
<accession>A0A6J6AC55</accession>
<reference evidence="2" key="1">
    <citation type="submission" date="2020-05" db="EMBL/GenBank/DDBJ databases">
        <authorList>
            <person name="Chiriac C."/>
            <person name="Salcher M."/>
            <person name="Ghai R."/>
            <person name="Kavagutti S V."/>
        </authorList>
    </citation>
    <scope>NUCLEOTIDE SEQUENCE</scope>
</reference>
<evidence type="ECO:0000313" key="6">
    <source>
        <dbReference type="EMBL" id="CAB4974694.1"/>
    </source>
</evidence>
<proteinExistence type="predicted"/>